<dbReference type="Proteomes" id="UP000664256">
    <property type="component" value="Unassembled WGS sequence"/>
</dbReference>
<evidence type="ECO:0000256" key="1">
    <source>
        <dbReference type="SAM" id="MobiDB-lite"/>
    </source>
</evidence>
<gene>
    <name evidence="3" type="ORF">JZO76_05945</name>
</gene>
<keyword evidence="2" id="KW-0732">Signal</keyword>
<dbReference type="EMBL" id="JAFLVT010000008">
    <property type="protein sequence ID" value="MBO0449075.1"/>
    <property type="molecule type" value="Genomic_DNA"/>
</dbReference>
<feature type="compositionally biased region" description="Polar residues" evidence="1">
    <location>
        <begin position="31"/>
        <end position="41"/>
    </location>
</feature>
<feature type="chain" id="PRO_5047015228" description="Lipoprotein" evidence="2">
    <location>
        <begin position="22"/>
        <end position="266"/>
    </location>
</feature>
<dbReference type="PROSITE" id="PS51257">
    <property type="entry name" value="PROKAR_LIPOPROTEIN"/>
    <property type="match status" value="1"/>
</dbReference>
<keyword evidence="4" id="KW-1185">Reference proteome</keyword>
<dbReference type="RefSeq" id="WP_206903239.1">
    <property type="nucleotide sequence ID" value="NZ_JAFLVT010000008.1"/>
</dbReference>
<proteinExistence type="predicted"/>
<accession>A0ABS3H6J3</accession>
<comment type="caution">
    <text evidence="3">The sequence shown here is derived from an EMBL/GenBank/DDBJ whole genome shotgun (WGS) entry which is preliminary data.</text>
</comment>
<evidence type="ECO:0008006" key="5">
    <source>
        <dbReference type="Google" id="ProtNLM"/>
    </source>
</evidence>
<evidence type="ECO:0000313" key="4">
    <source>
        <dbReference type="Proteomes" id="UP000664256"/>
    </source>
</evidence>
<organism evidence="3 4">
    <name type="scientific">Candidatus Enterococcus myersii</name>
    <dbReference type="NCBI Taxonomy" id="2815322"/>
    <lineage>
        <taxon>Bacteria</taxon>
        <taxon>Bacillati</taxon>
        <taxon>Bacillota</taxon>
        <taxon>Bacilli</taxon>
        <taxon>Lactobacillales</taxon>
        <taxon>Enterococcaceae</taxon>
        <taxon>Enterococcus</taxon>
    </lineage>
</organism>
<feature type="signal peptide" evidence="2">
    <location>
        <begin position="1"/>
        <end position="21"/>
    </location>
</feature>
<protein>
    <recommendedName>
        <fullName evidence="5">Lipoprotein</fullName>
    </recommendedName>
</protein>
<evidence type="ECO:0000313" key="3">
    <source>
        <dbReference type="EMBL" id="MBO0449075.1"/>
    </source>
</evidence>
<name>A0ABS3H6J3_9ENTE</name>
<reference evidence="3 4" key="1">
    <citation type="submission" date="2021-03" db="EMBL/GenBank/DDBJ databases">
        <title>Enterococcal diversity collection.</title>
        <authorList>
            <person name="Gilmore M.S."/>
            <person name="Schwartzman J."/>
            <person name="Van Tyne D."/>
            <person name="Martin M."/>
            <person name="Earl A.M."/>
            <person name="Manson A.L."/>
            <person name="Straub T."/>
            <person name="Salamzade R."/>
            <person name="Saavedra J."/>
            <person name="Lebreton F."/>
            <person name="Prichula J."/>
            <person name="Schaufler K."/>
            <person name="Gaca A."/>
            <person name="Sgardioli B."/>
            <person name="Wagenaar J."/>
            <person name="Strong T."/>
        </authorList>
    </citation>
    <scope>NUCLEOTIDE SEQUENCE [LARGE SCALE GENOMIC DNA]</scope>
    <source>
        <strain evidence="3 4">MJM12</strain>
    </source>
</reference>
<feature type="compositionally biased region" description="Low complexity" evidence="1">
    <location>
        <begin position="50"/>
        <end position="70"/>
    </location>
</feature>
<sequence>MKRMRYAAMLSAILLSLTFLVGCNTHEKQSMSKISSDTTTATKKEDTSDSSETLESSSATSLKTSTSDSLEFTSETEKDIQSVNVKEILSTDNAQKYVDAYNKFTMQGNPFPPTQRGLTVSNEIYSASGLEGTEYGDRFWGIIDYYGNAVQQGWISQEQASQAKKEAINKLQSGGYALHSKNETQQVTAENAAQYAEKFNQETLGWALQYMQTIQDSEENFQVYFISQDPTEKAKKGYFLVTKDRMVSRYSNGGGVLSDPIEVTLP</sequence>
<evidence type="ECO:0000256" key="2">
    <source>
        <dbReference type="SAM" id="SignalP"/>
    </source>
</evidence>
<feature type="region of interest" description="Disordered" evidence="1">
    <location>
        <begin position="30"/>
        <end position="76"/>
    </location>
</feature>